<dbReference type="PANTHER" id="PTHR35569:SF1">
    <property type="entry name" value="CYANAMIDE HYDRATASE DDI2-RELATED"/>
    <property type="match status" value="1"/>
</dbReference>
<evidence type="ECO:0000313" key="3">
    <source>
        <dbReference type="Proteomes" id="UP000186108"/>
    </source>
</evidence>
<sequence>MTEIIAGVEIPETQAAAEATRLVQDTTSPLIFHHSRRVFLFSAIQARELGLQPDPELLYLSALFHDTGLLTPFSNVEQRFELDGADHARKFLLDRGFSAAAAEVVWTAIALHTTPGIPGRMGDEVAATHFGVLTDVVGLGLAGLNPDRVEEITAVHPRGDFKNEFLRAFVDGLSHRPDTTYGTVNADVLDHFVPGFRSMSMVDRITGSPWSA</sequence>
<protein>
    <submittedName>
        <fullName evidence="2">Cyanamide hydratase</fullName>
    </submittedName>
</protein>
<dbReference type="SUPFAM" id="SSF109604">
    <property type="entry name" value="HD-domain/PDEase-like"/>
    <property type="match status" value="1"/>
</dbReference>
<evidence type="ECO:0000313" key="2">
    <source>
        <dbReference type="EMBL" id="ANS27872.1"/>
    </source>
</evidence>
<gene>
    <name evidence="2" type="ORF">R1CP_15905</name>
</gene>
<proteinExistence type="predicted"/>
<dbReference type="InterPro" id="IPR006674">
    <property type="entry name" value="HD_domain"/>
</dbReference>
<dbReference type="RefSeq" id="WP_065490749.1">
    <property type="nucleotide sequence ID" value="NZ_CP009111.1"/>
</dbReference>
<dbReference type="InterPro" id="IPR003607">
    <property type="entry name" value="HD/PDEase_dom"/>
</dbReference>
<dbReference type="AlphaFoldDB" id="A0A1B1K5G3"/>
<evidence type="ECO:0000259" key="1">
    <source>
        <dbReference type="Pfam" id="PF01966"/>
    </source>
</evidence>
<dbReference type="Gene3D" id="1.10.3210.10">
    <property type="entry name" value="Hypothetical protein af1432"/>
    <property type="match status" value="1"/>
</dbReference>
<name>A0A1B1K5G3_RHOOP</name>
<reference evidence="2 3" key="1">
    <citation type="submission" date="2014-07" db="EMBL/GenBank/DDBJ databases">
        <authorList>
            <person name="Zhang J.E."/>
            <person name="Yang H."/>
            <person name="Guo J."/>
            <person name="Deng Z."/>
            <person name="Luo H."/>
            <person name="Luo M."/>
            <person name="Zhao B."/>
        </authorList>
    </citation>
    <scope>NUCLEOTIDE SEQUENCE [LARGE SCALE GENOMIC DNA]</scope>
    <source>
        <strain evidence="2 3">1CP</strain>
    </source>
</reference>
<organism evidence="2 3">
    <name type="scientific">Rhodococcus opacus</name>
    <name type="common">Nocardia opaca</name>
    <dbReference type="NCBI Taxonomy" id="37919"/>
    <lineage>
        <taxon>Bacteria</taxon>
        <taxon>Bacillati</taxon>
        <taxon>Actinomycetota</taxon>
        <taxon>Actinomycetes</taxon>
        <taxon>Mycobacteriales</taxon>
        <taxon>Nocardiaceae</taxon>
        <taxon>Rhodococcus</taxon>
    </lineage>
</organism>
<dbReference type="Pfam" id="PF01966">
    <property type="entry name" value="HD"/>
    <property type="match status" value="1"/>
</dbReference>
<dbReference type="CDD" id="cd00077">
    <property type="entry name" value="HDc"/>
    <property type="match status" value="1"/>
</dbReference>
<dbReference type="EMBL" id="CP009111">
    <property type="protein sequence ID" value="ANS27872.1"/>
    <property type="molecule type" value="Genomic_DNA"/>
</dbReference>
<dbReference type="Proteomes" id="UP000186108">
    <property type="component" value="Chromosome"/>
</dbReference>
<dbReference type="PATRIC" id="fig|37919.13.peg.3273"/>
<feature type="domain" description="HD" evidence="1">
    <location>
        <begin position="32"/>
        <end position="117"/>
    </location>
</feature>
<dbReference type="PANTHER" id="PTHR35569">
    <property type="entry name" value="CYANAMIDE HYDRATASE DDI2-RELATED"/>
    <property type="match status" value="1"/>
</dbReference>
<accession>A0A1B1K5G3</accession>